<keyword evidence="5" id="KW-0132">Cell division</keyword>
<evidence type="ECO:0000256" key="1">
    <source>
        <dbReference type="ARBA" id="ARBA00004123"/>
    </source>
</evidence>
<evidence type="ECO:0000256" key="4">
    <source>
        <dbReference type="ARBA" id="ARBA00022454"/>
    </source>
</evidence>
<accession>A0AAW1SBL2</accession>
<proteinExistence type="inferred from homology"/>
<organism evidence="12 13">
    <name type="scientific">Elliptochloris bilobata</name>
    <dbReference type="NCBI Taxonomy" id="381761"/>
    <lineage>
        <taxon>Eukaryota</taxon>
        <taxon>Viridiplantae</taxon>
        <taxon>Chlorophyta</taxon>
        <taxon>core chlorophytes</taxon>
        <taxon>Trebouxiophyceae</taxon>
        <taxon>Trebouxiophyceae incertae sedis</taxon>
        <taxon>Elliptochloris clade</taxon>
        <taxon>Elliptochloris</taxon>
    </lineage>
</organism>
<dbReference type="PANTHER" id="PTHR16040:SF7">
    <property type="entry name" value="AUSTRALIN, ISOFORM A-RELATED"/>
    <property type="match status" value="1"/>
</dbReference>
<comment type="subcellular location">
    <subcellularLocation>
        <location evidence="2">Chromosome</location>
        <location evidence="2">Centromere</location>
    </subcellularLocation>
    <subcellularLocation>
        <location evidence="1">Nucleus</location>
    </subcellularLocation>
</comment>
<evidence type="ECO:0000256" key="10">
    <source>
        <dbReference type="SAM" id="MobiDB-lite"/>
    </source>
</evidence>
<evidence type="ECO:0000256" key="3">
    <source>
        <dbReference type="ARBA" id="ARBA00009914"/>
    </source>
</evidence>
<feature type="compositionally biased region" description="Acidic residues" evidence="10">
    <location>
        <begin position="16"/>
        <end position="25"/>
    </location>
</feature>
<sequence length="326" mass="34257">MPPRRKNARRPLAAISEEEAPEELDSTQVSKPVDAVDAKLAQIVAELDMQVEDRMHAILQEAQDAAVAIQHEFSILLMKLPKQVREMPLVQFRDKYSSSIKAVLTEDIDTRIAASKAAARAPATVLRTARRGGREPQTAMRTTRKRGAEAAAPPPRFDEALEADARNVRGRAATSVQETPAAGGTGRGVPFTPAVPYMAARGPRSGEACFSEQGSPLGVFQQEPGTQRGLLRTVLRGGGALVTPAVGGAAAPAGAVATVVRRDKPGSKTGVADVILVQLAGGGQAAVDLEGGLDALPPVQRAEVQAQLLALRRLADTALGGTGRRK</sequence>
<protein>
    <recommendedName>
        <fullName evidence="11">Borealin N-terminal domain-containing protein</fullName>
    </recommendedName>
</protein>
<dbReference type="GO" id="GO:0000775">
    <property type="term" value="C:chromosome, centromeric region"/>
    <property type="evidence" value="ECO:0007669"/>
    <property type="project" value="UniProtKB-SubCell"/>
</dbReference>
<evidence type="ECO:0000259" key="11">
    <source>
        <dbReference type="Pfam" id="PF10444"/>
    </source>
</evidence>
<evidence type="ECO:0000256" key="5">
    <source>
        <dbReference type="ARBA" id="ARBA00022618"/>
    </source>
</evidence>
<keyword evidence="7" id="KW-0539">Nucleus</keyword>
<dbReference type="AlphaFoldDB" id="A0AAW1SBL2"/>
<evidence type="ECO:0000256" key="7">
    <source>
        <dbReference type="ARBA" id="ARBA00023242"/>
    </source>
</evidence>
<keyword evidence="6" id="KW-0498">Mitosis</keyword>
<dbReference type="InterPro" id="IPR018867">
    <property type="entry name" value="Cell_div_borealin"/>
</dbReference>
<keyword evidence="13" id="KW-1185">Reference proteome</keyword>
<feature type="region of interest" description="Disordered" evidence="10">
    <location>
        <begin position="1"/>
        <end position="30"/>
    </location>
</feature>
<dbReference type="InterPro" id="IPR018851">
    <property type="entry name" value="Borealin_N"/>
</dbReference>
<dbReference type="Pfam" id="PF10444">
    <property type="entry name" value="Nbl1_Borealin_N"/>
    <property type="match status" value="1"/>
</dbReference>
<evidence type="ECO:0000256" key="6">
    <source>
        <dbReference type="ARBA" id="ARBA00022776"/>
    </source>
</evidence>
<feature type="region of interest" description="Disordered" evidence="10">
    <location>
        <begin position="129"/>
        <end position="155"/>
    </location>
</feature>
<dbReference type="Proteomes" id="UP001445335">
    <property type="component" value="Unassembled WGS sequence"/>
</dbReference>
<feature type="domain" description="Borealin N-terminal" evidence="11">
    <location>
        <begin position="39"/>
        <end position="95"/>
    </location>
</feature>
<gene>
    <name evidence="12" type="ORF">WJX81_004874</name>
</gene>
<name>A0AAW1SBL2_9CHLO</name>
<reference evidence="12 13" key="1">
    <citation type="journal article" date="2024" name="Nat. Commun.">
        <title>Phylogenomics reveals the evolutionary origins of lichenization in chlorophyte algae.</title>
        <authorList>
            <person name="Puginier C."/>
            <person name="Libourel C."/>
            <person name="Otte J."/>
            <person name="Skaloud P."/>
            <person name="Haon M."/>
            <person name="Grisel S."/>
            <person name="Petersen M."/>
            <person name="Berrin J.G."/>
            <person name="Delaux P.M."/>
            <person name="Dal Grande F."/>
            <person name="Keller J."/>
        </authorList>
    </citation>
    <scope>NUCLEOTIDE SEQUENCE [LARGE SCALE GENOMIC DNA]</scope>
    <source>
        <strain evidence="12 13">SAG 245.80</strain>
    </source>
</reference>
<evidence type="ECO:0000313" key="12">
    <source>
        <dbReference type="EMBL" id="KAK9843481.1"/>
    </source>
</evidence>
<keyword evidence="9" id="KW-0137">Centromere</keyword>
<dbReference type="GO" id="GO:0051301">
    <property type="term" value="P:cell division"/>
    <property type="evidence" value="ECO:0007669"/>
    <property type="project" value="UniProtKB-KW"/>
</dbReference>
<evidence type="ECO:0000256" key="2">
    <source>
        <dbReference type="ARBA" id="ARBA00004584"/>
    </source>
</evidence>
<keyword evidence="4" id="KW-0158">Chromosome</keyword>
<comment type="caution">
    <text evidence="12">The sequence shown here is derived from an EMBL/GenBank/DDBJ whole genome shotgun (WGS) entry which is preliminary data.</text>
</comment>
<evidence type="ECO:0000313" key="13">
    <source>
        <dbReference type="Proteomes" id="UP001445335"/>
    </source>
</evidence>
<dbReference type="GO" id="GO:0005634">
    <property type="term" value="C:nucleus"/>
    <property type="evidence" value="ECO:0007669"/>
    <property type="project" value="UniProtKB-SubCell"/>
</dbReference>
<evidence type="ECO:0000256" key="8">
    <source>
        <dbReference type="ARBA" id="ARBA00023306"/>
    </source>
</evidence>
<comment type="similarity">
    <text evidence="3">Belongs to the borealin family.</text>
</comment>
<dbReference type="EMBL" id="JALJOU010000006">
    <property type="protein sequence ID" value="KAK9843481.1"/>
    <property type="molecule type" value="Genomic_DNA"/>
</dbReference>
<evidence type="ECO:0000256" key="9">
    <source>
        <dbReference type="ARBA" id="ARBA00023328"/>
    </source>
</evidence>
<dbReference type="Gene3D" id="6.10.250.1900">
    <property type="match status" value="1"/>
</dbReference>
<dbReference type="PANTHER" id="PTHR16040">
    <property type="entry name" value="AUSTRALIN, ISOFORM A-RELATED"/>
    <property type="match status" value="1"/>
</dbReference>
<keyword evidence="8" id="KW-0131">Cell cycle</keyword>